<dbReference type="EMBL" id="KJ541681">
    <property type="protein sequence ID" value="AIM47903.1"/>
    <property type="molecule type" value="Genomic_DNA"/>
</dbReference>
<reference evidence="3" key="5">
    <citation type="journal article" date="2004" name="Plasmid">
        <title>The SHV-5 extended-spectrum beta-lactamase gene of pACM1 is located on the remnant of a compound transposon.</title>
        <authorList>
            <person name="Preston K.E."/>
            <person name="Venezia R.A."/>
            <person name="Stellrecht K.A."/>
        </authorList>
    </citation>
    <scope>NUCLEOTIDE SEQUENCE</scope>
    <source>
        <strain evidence="3">ATCC 51983</strain>
        <plasmid evidence="3">pACM1</plasmid>
    </source>
</reference>
<dbReference type="RefSeq" id="WP_011154450.1">
    <property type="nucleotide sequence ID" value="NC_024997.1"/>
</dbReference>
<keyword evidence="1" id="KW-0472">Membrane</keyword>
<dbReference type="InterPro" id="IPR011335">
    <property type="entry name" value="Restrct_endonuc-II-like"/>
</dbReference>
<evidence type="ECO:0000256" key="1">
    <source>
        <dbReference type="SAM" id="Phobius"/>
    </source>
</evidence>
<evidence type="ECO:0000313" key="3">
    <source>
        <dbReference type="EMBL" id="AIM47903.1"/>
    </source>
</evidence>
<dbReference type="GeneID" id="97918195"/>
<dbReference type="SUPFAM" id="SSF52980">
    <property type="entry name" value="Restriction endonuclease-like"/>
    <property type="match status" value="1"/>
</dbReference>
<geneLocation type="plasmid" evidence="3">
    <name>pACM1</name>
</geneLocation>
<proteinExistence type="predicted"/>
<dbReference type="AlphaFoldDB" id="A0A088FMW8"/>
<reference evidence="3" key="4">
    <citation type="journal article" date="2002" name="Plasmid">
        <title>Chromosomal sequences from Klebsiella pneumoniae flank the SHV-5 extended-spectrum beta-lactamase gene in pACM1.</title>
        <authorList>
            <person name="Preston K.E."/>
            <person name="Venezia R.A."/>
        </authorList>
    </citation>
    <scope>NUCLEOTIDE SEQUENCE</scope>
    <source>
        <strain evidence="3">ATCC 51983</strain>
        <plasmid evidence="3">pACM1</plasmid>
    </source>
</reference>
<dbReference type="GO" id="GO:0015666">
    <property type="term" value="F:restriction endodeoxyribonuclease activity"/>
    <property type="evidence" value="ECO:0007669"/>
    <property type="project" value="TreeGrafter"/>
</dbReference>
<feature type="transmembrane region" description="Helical" evidence="1">
    <location>
        <begin position="6"/>
        <end position="22"/>
    </location>
</feature>
<reference evidence="3" key="3">
    <citation type="journal article" date="2000" name="Plasmid">
        <title>Nucleotide sequence of a 7-kb fragment of pACM1 encoding an IncM DNA primase and other putative proteins associated with conjugation.</title>
        <authorList>
            <person name="Preston K.E."/>
            <person name="Radomski C.C."/>
            <person name="Venezia R.A."/>
        </authorList>
    </citation>
    <scope>NUCLEOTIDE SEQUENCE</scope>
    <source>
        <strain evidence="3">ATCC 51983</strain>
        <plasmid evidence="3">pACM1</plasmid>
    </source>
</reference>
<keyword evidence="1" id="KW-0812">Transmembrane</keyword>
<dbReference type="GO" id="GO:0009307">
    <property type="term" value="P:DNA restriction-modification system"/>
    <property type="evidence" value="ECO:0007669"/>
    <property type="project" value="InterPro"/>
</dbReference>
<feature type="domain" description="Restriction endonuclease type IV Mrr" evidence="2">
    <location>
        <begin position="59"/>
        <end position="169"/>
    </location>
</feature>
<dbReference type="Pfam" id="PF04471">
    <property type="entry name" value="Mrr_cat"/>
    <property type="match status" value="1"/>
</dbReference>
<evidence type="ECO:0000259" key="2">
    <source>
        <dbReference type="Pfam" id="PF04471"/>
    </source>
</evidence>
<dbReference type="GO" id="GO:0003677">
    <property type="term" value="F:DNA binding"/>
    <property type="evidence" value="ECO:0007669"/>
    <property type="project" value="InterPro"/>
</dbReference>
<keyword evidence="1" id="KW-1133">Transmembrane helix</keyword>
<dbReference type="InterPro" id="IPR052906">
    <property type="entry name" value="Type_IV_Methyl-Rstrct_Enzyme"/>
</dbReference>
<organism evidence="3">
    <name type="scientific">Klebsiella oxytoca</name>
    <dbReference type="NCBI Taxonomy" id="571"/>
    <lineage>
        <taxon>Bacteria</taxon>
        <taxon>Pseudomonadati</taxon>
        <taxon>Pseudomonadota</taxon>
        <taxon>Gammaproteobacteria</taxon>
        <taxon>Enterobacterales</taxon>
        <taxon>Enterobacteriaceae</taxon>
        <taxon>Klebsiella/Raoultella group</taxon>
        <taxon>Klebsiella</taxon>
    </lineage>
</organism>
<dbReference type="InterPro" id="IPR007560">
    <property type="entry name" value="Restrct_endonuc_IV_Mrr"/>
</dbReference>
<protein>
    <recommendedName>
        <fullName evidence="2">Restriction endonuclease type IV Mrr domain-containing protein</fullName>
    </recommendedName>
</protein>
<reference evidence="3" key="6">
    <citation type="journal article" date="2014" name="Plasmid">
        <title>The complete nucleotide sequence of the multi-drug resistance-encoding IncL/M plasmid pACM1.</title>
        <authorList>
            <person name="Preston K.E."/>
            <person name="Hitchcock S.A."/>
            <person name="Aziz A.Y."/>
            <person name="Tine J.A."/>
        </authorList>
    </citation>
    <scope>NUCLEOTIDE SEQUENCE</scope>
    <source>
        <strain evidence="3">ATCC 51983</strain>
        <plasmid evidence="3">pACM1</plasmid>
    </source>
</reference>
<dbReference type="PANTHER" id="PTHR30015">
    <property type="entry name" value="MRR RESTRICTION SYSTEM PROTEIN"/>
    <property type="match status" value="1"/>
</dbReference>
<reference evidence="3" key="2">
    <citation type="journal article" date="1999" name="Plasmid">
        <title>The cassettes and 3' conserved segment of an integron from Klebsiella oxytoca plasmid pACM1.</title>
        <authorList>
            <person name="Preston K.E."/>
            <person name="Radomski C.C."/>
            <person name="Venezia R.A."/>
        </authorList>
    </citation>
    <scope>NUCLEOTIDE SEQUENCE</scope>
    <source>
        <strain evidence="3">ATCC 51983</strain>
        <plasmid evidence="3">pACM1</plasmid>
    </source>
</reference>
<name>A0A088FMW8_KLEOX</name>
<reference evidence="3" key="1">
    <citation type="journal article" date="1997" name="Plasmid">
        <title>The resistance and integrase genes of pACM1, a conjugative multiple-resistance plasmid, from Klebsiella oxytoca.</title>
        <authorList>
            <person name="Preston K.E."/>
            <person name="Kacica M.A."/>
            <person name="Limberger R.J."/>
            <person name="Archinal W.A."/>
            <person name="Venezia R.A."/>
        </authorList>
    </citation>
    <scope>NUCLEOTIDE SEQUENCE</scope>
    <source>
        <strain evidence="3">ATCC 51983</strain>
        <plasmid evidence="3">pACM1</plasmid>
    </source>
</reference>
<accession>A0A088FMW8</accession>
<dbReference type="Gene3D" id="3.40.1350.10">
    <property type="match status" value="1"/>
</dbReference>
<keyword evidence="3" id="KW-0614">Plasmid</keyword>
<dbReference type="PANTHER" id="PTHR30015:SF7">
    <property type="entry name" value="TYPE IV METHYL-DIRECTED RESTRICTION ENZYME ECOKMRR"/>
    <property type="match status" value="1"/>
</dbReference>
<sequence length="195" mass="22307">MNESIHVVGSFILAGILLYGLWQGTRRRRRRHERKQASAVRVIDKINTFPHFGQKIAYLRKIDPFVFEELLLEGFERRGFEVIRNRRYTGDGGIDGRVKIDGQTWLIQAKRYTSYIAVGHVRDFSDLLNATGARGFFCHTGKTREGTKSLIRGDSRMILVSGQKLLDLIATDAPFIPYPGYRPPAEMVHPEQETT</sequence>
<dbReference type="InterPro" id="IPR011856">
    <property type="entry name" value="tRNA_endonuc-like_dom_sf"/>
</dbReference>